<protein>
    <submittedName>
        <fullName evidence="2">Uncharacterized protein</fullName>
    </submittedName>
</protein>
<sequence>MADRTPYLNGDGARPVLTTYTPGSAARDAKPLSSNPAEQPNRNEVATSPSAADGSNNEVVGKTATGSLTTPGKIVGDLDPVVYVPEADGFK</sequence>
<dbReference type="AlphaFoldDB" id="A0AAD5TJ27"/>
<organism evidence="2 3">
    <name type="scientific">Geranomyces variabilis</name>
    <dbReference type="NCBI Taxonomy" id="109894"/>
    <lineage>
        <taxon>Eukaryota</taxon>
        <taxon>Fungi</taxon>
        <taxon>Fungi incertae sedis</taxon>
        <taxon>Chytridiomycota</taxon>
        <taxon>Chytridiomycota incertae sedis</taxon>
        <taxon>Chytridiomycetes</taxon>
        <taxon>Spizellomycetales</taxon>
        <taxon>Powellomycetaceae</taxon>
        <taxon>Geranomyces</taxon>
    </lineage>
</organism>
<evidence type="ECO:0000313" key="2">
    <source>
        <dbReference type="EMBL" id="KAJ3176070.1"/>
    </source>
</evidence>
<reference evidence="2" key="1">
    <citation type="submission" date="2020-05" db="EMBL/GenBank/DDBJ databases">
        <title>Phylogenomic resolution of chytrid fungi.</title>
        <authorList>
            <person name="Stajich J.E."/>
            <person name="Amses K."/>
            <person name="Simmons R."/>
            <person name="Seto K."/>
            <person name="Myers J."/>
            <person name="Bonds A."/>
            <person name="Quandt C.A."/>
            <person name="Barry K."/>
            <person name="Liu P."/>
            <person name="Grigoriev I."/>
            <person name="Longcore J.E."/>
            <person name="James T.Y."/>
        </authorList>
    </citation>
    <scope>NUCLEOTIDE SEQUENCE</scope>
    <source>
        <strain evidence="2">JEL0379</strain>
    </source>
</reference>
<dbReference type="EMBL" id="JADGJQ010000045">
    <property type="protein sequence ID" value="KAJ3176070.1"/>
    <property type="molecule type" value="Genomic_DNA"/>
</dbReference>
<evidence type="ECO:0000313" key="3">
    <source>
        <dbReference type="Proteomes" id="UP001212152"/>
    </source>
</evidence>
<name>A0AAD5TJ27_9FUNG</name>
<dbReference type="Proteomes" id="UP001212152">
    <property type="component" value="Unassembled WGS sequence"/>
</dbReference>
<gene>
    <name evidence="2" type="ORF">HDU87_005587</name>
</gene>
<accession>A0AAD5TJ27</accession>
<feature type="compositionally biased region" description="Polar residues" evidence="1">
    <location>
        <begin position="32"/>
        <end position="70"/>
    </location>
</feature>
<keyword evidence="3" id="KW-1185">Reference proteome</keyword>
<evidence type="ECO:0000256" key="1">
    <source>
        <dbReference type="SAM" id="MobiDB-lite"/>
    </source>
</evidence>
<feature type="region of interest" description="Disordered" evidence="1">
    <location>
        <begin position="1"/>
        <end position="79"/>
    </location>
</feature>
<proteinExistence type="predicted"/>
<comment type="caution">
    <text evidence="2">The sequence shown here is derived from an EMBL/GenBank/DDBJ whole genome shotgun (WGS) entry which is preliminary data.</text>
</comment>